<evidence type="ECO:0000313" key="2">
    <source>
        <dbReference type="EMBL" id="CAF0771684.1"/>
    </source>
</evidence>
<dbReference type="Proteomes" id="UP000663854">
    <property type="component" value="Unassembled WGS sequence"/>
</dbReference>
<dbReference type="EMBL" id="CAJOBD010000197">
    <property type="protein sequence ID" value="CAF3610717.1"/>
    <property type="molecule type" value="Genomic_DNA"/>
</dbReference>
<accession>A0A814SVV4</accession>
<evidence type="ECO:0000313" key="6">
    <source>
        <dbReference type="EMBL" id="CAF3610717.1"/>
    </source>
</evidence>
<dbReference type="EMBL" id="CAJNOL010000643">
    <property type="protein sequence ID" value="CAF1149951.1"/>
    <property type="molecule type" value="Genomic_DNA"/>
</dbReference>
<dbReference type="InterPro" id="IPR007612">
    <property type="entry name" value="LOR"/>
</dbReference>
<dbReference type="Proteomes" id="UP000663864">
    <property type="component" value="Unassembled WGS sequence"/>
</dbReference>
<evidence type="ECO:0000313" key="5">
    <source>
        <dbReference type="EMBL" id="CAF1153274.1"/>
    </source>
</evidence>
<protein>
    <submittedName>
        <fullName evidence="5">Uncharacterized protein</fullName>
    </submittedName>
</protein>
<evidence type="ECO:0000313" key="3">
    <source>
        <dbReference type="EMBL" id="CAF0957328.1"/>
    </source>
</evidence>
<organism evidence="5 7">
    <name type="scientific">Rotaria sordida</name>
    <dbReference type="NCBI Taxonomy" id="392033"/>
    <lineage>
        <taxon>Eukaryota</taxon>
        <taxon>Metazoa</taxon>
        <taxon>Spiralia</taxon>
        <taxon>Gnathifera</taxon>
        <taxon>Rotifera</taxon>
        <taxon>Eurotatoria</taxon>
        <taxon>Bdelloidea</taxon>
        <taxon>Philodinida</taxon>
        <taxon>Philodinidae</taxon>
        <taxon>Rotaria</taxon>
    </lineage>
</organism>
<dbReference type="InterPro" id="IPR038595">
    <property type="entry name" value="LOR_sf"/>
</dbReference>
<dbReference type="EMBL" id="CAJNOT010000368">
    <property type="protein sequence ID" value="CAF0957328.1"/>
    <property type="molecule type" value="Genomic_DNA"/>
</dbReference>
<dbReference type="AlphaFoldDB" id="A0A814SVV4"/>
<comment type="caution">
    <text evidence="5">The sequence shown here is derived from an EMBL/GenBank/DDBJ whole genome shotgun (WGS) entry which is preliminary data.</text>
</comment>
<evidence type="ECO:0000256" key="1">
    <source>
        <dbReference type="ARBA" id="ARBA00005437"/>
    </source>
</evidence>
<proteinExistence type="inferred from homology"/>
<dbReference type="SUPFAM" id="SSF54518">
    <property type="entry name" value="Tubby C-terminal domain-like"/>
    <property type="match status" value="1"/>
</dbReference>
<name>A0A814SVV4_9BILA</name>
<dbReference type="EMBL" id="CAJNOH010000023">
    <property type="protein sequence ID" value="CAF0771684.1"/>
    <property type="molecule type" value="Genomic_DNA"/>
</dbReference>
<dbReference type="EMBL" id="CAJNOL010000651">
    <property type="protein sequence ID" value="CAF1153274.1"/>
    <property type="molecule type" value="Genomic_DNA"/>
</dbReference>
<comment type="similarity">
    <text evidence="1">Belongs to the LOR family.</text>
</comment>
<sequence>MANAYPGYPAYPSYSPVVPNSQPVTVYRYQIREKIFSLGDNFKIKDELGRDVFTVRSKIFSFGNKLILEDMAGNGLLKIHQEIFHLHPTYNILSARDGDSDRPLANIKKKFSFLHQKFDIQSAYGQYAIEGLDIFAHSFVLTKQGQVVATISKAFFSLADTYGVEIAANEDQIFILALVIVIDQILYDKKGDHH</sequence>
<gene>
    <name evidence="6" type="ORF">JBS370_LOCUS4276</name>
    <name evidence="4" type="ORF">JXQ802_LOCUS21674</name>
    <name evidence="5" type="ORF">JXQ802_LOCUS21850</name>
    <name evidence="2" type="ORF">PYM288_LOCUS3140</name>
    <name evidence="3" type="ORF">ZHD862_LOCUS10331</name>
</gene>
<evidence type="ECO:0000313" key="4">
    <source>
        <dbReference type="EMBL" id="CAF1149951.1"/>
    </source>
</evidence>
<evidence type="ECO:0000313" key="7">
    <source>
        <dbReference type="Proteomes" id="UP000663870"/>
    </source>
</evidence>
<dbReference type="Pfam" id="PF04525">
    <property type="entry name" value="LOR"/>
    <property type="match status" value="1"/>
</dbReference>
<keyword evidence="7" id="KW-1185">Reference proteome</keyword>
<dbReference type="InterPro" id="IPR025659">
    <property type="entry name" value="Tubby-like_C"/>
</dbReference>
<dbReference type="Gene3D" id="2.40.160.200">
    <property type="entry name" value="LURP1-related"/>
    <property type="match status" value="1"/>
</dbReference>
<dbReference type="PANTHER" id="PTHR31087:SF161">
    <property type="entry name" value="TUBBY C 2 FAMILY PROTEIN"/>
    <property type="match status" value="1"/>
</dbReference>
<reference evidence="5" key="1">
    <citation type="submission" date="2021-02" db="EMBL/GenBank/DDBJ databases">
        <authorList>
            <person name="Nowell W R."/>
        </authorList>
    </citation>
    <scope>NUCLEOTIDE SEQUENCE</scope>
</reference>
<dbReference type="Proteomes" id="UP000663836">
    <property type="component" value="Unassembled WGS sequence"/>
</dbReference>
<dbReference type="PANTHER" id="PTHR31087">
    <property type="match status" value="1"/>
</dbReference>
<dbReference type="Proteomes" id="UP000663870">
    <property type="component" value="Unassembled WGS sequence"/>
</dbReference>